<evidence type="ECO:0000313" key="3">
    <source>
        <dbReference type="Proteomes" id="UP000253919"/>
    </source>
</evidence>
<sequence length="71" mass="7805">MFSDQENLAHVALRWILMHAAVSGIIPGASKPSQLISNLQALEVPDLTPEQLGGVKAIYEANIKPLVYYSW</sequence>
<dbReference type="SUPFAM" id="SSF51430">
    <property type="entry name" value="NAD(P)-linked oxidoreductase"/>
    <property type="match status" value="1"/>
</dbReference>
<dbReference type="InterPro" id="IPR023210">
    <property type="entry name" value="NADP_OxRdtase_dom"/>
</dbReference>
<dbReference type="Proteomes" id="UP000253919">
    <property type="component" value="Unassembled WGS sequence"/>
</dbReference>
<reference evidence="2 3" key="1">
    <citation type="submission" date="2018-04" db="EMBL/GenBank/DDBJ databases">
        <title>Adhaeribacter sp. HMF7616 genome sequencing and assembly.</title>
        <authorList>
            <person name="Kang H."/>
            <person name="Kang J."/>
            <person name="Cha I."/>
            <person name="Kim H."/>
            <person name="Joh K."/>
        </authorList>
    </citation>
    <scope>NUCLEOTIDE SEQUENCE [LARGE SCALE GENOMIC DNA]</scope>
    <source>
        <strain evidence="2 3">HMF7616</strain>
    </source>
</reference>
<accession>A0A369QHT1</accession>
<keyword evidence="3" id="KW-1185">Reference proteome</keyword>
<name>A0A369QHT1_9BACT</name>
<feature type="domain" description="NADP-dependent oxidoreductase" evidence="1">
    <location>
        <begin position="6"/>
        <end position="59"/>
    </location>
</feature>
<dbReference type="Pfam" id="PF00248">
    <property type="entry name" value="Aldo_ket_red"/>
    <property type="match status" value="1"/>
</dbReference>
<dbReference type="EMBL" id="QASA01000001">
    <property type="protein sequence ID" value="RDC63982.1"/>
    <property type="molecule type" value="Genomic_DNA"/>
</dbReference>
<dbReference type="OrthoDB" id="9773828at2"/>
<dbReference type="AlphaFoldDB" id="A0A369QHT1"/>
<gene>
    <name evidence="2" type="ORF">AHMF7616_02592</name>
</gene>
<evidence type="ECO:0000313" key="2">
    <source>
        <dbReference type="EMBL" id="RDC63982.1"/>
    </source>
</evidence>
<dbReference type="RefSeq" id="WP_115373196.1">
    <property type="nucleotide sequence ID" value="NZ_QASA01000001.1"/>
</dbReference>
<protein>
    <recommendedName>
        <fullName evidence="1">NADP-dependent oxidoreductase domain-containing protein</fullName>
    </recommendedName>
</protein>
<dbReference type="Gene3D" id="3.20.20.100">
    <property type="entry name" value="NADP-dependent oxidoreductase domain"/>
    <property type="match status" value="1"/>
</dbReference>
<comment type="caution">
    <text evidence="2">The sequence shown here is derived from an EMBL/GenBank/DDBJ whole genome shotgun (WGS) entry which is preliminary data.</text>
</comment>
<evidence type="ECO:0000259" key="1">
    <source>
        <dbReference type="Pfam" id="PF00248"/>
    </source>
</evidence>
<proteinExistence type="predicted"/>
<dbReference type="InterPro" id="IPR036812">
    <property type="entry name" value="NAD(P)_OxRdtase_dom_sf"/>
</dbReference>
<organism evidence="2 3">
    <name type="scientific">Adhaeribacter pallidiroseus</name>
    <dbReference type="NCBI Taxonomy" id="2072847"/>
    <lineage>
        <taxon>Bacteria</taxon>
        <taxon>Pseudomonadati</taxon>
        <taxon>Bacteroidota</taxon>
        <taxon>Cytophagia</taxon>
        <taxon>Cytophagales</taxon>
        <taxon>Hymenobacteraceae</taxon>
        <taxon>Adhaeribacter</taxon>
    </lineage>
</organism>